<dbReference type="EMBL" id="VSSR01000016">
    <property type="protein sequence ID" value="TYL85718.1"/>
    <property type="molecule type" value="Genomic_DNA"/>
</dbReference>
<organism evidence="2 3">
    <name type="scientific">Bradyrhizobium cytisi</name>
    <dbReference type="NCBI Taxonomy" id="515489"/>
    <lineage>
        <taxon>Bacteria</taxon>
        <taxon>Pseudomonadati</taxon>
        <taxon>Pseudomonadota</taxon>
        <taxon>Alphaproteobacteria</taxon>
        <taxon>Hyphomicrobiales</taxon>
        <taxon>Nitrobacteraceae</taxon>
        <taxon>Bradyrhizobium</taxon>
    </lineage>
</organism>
<evidence type="ECO:0000313" key="2">
    <source>
        <dbReference type="EMBL" id="TYL85718.1"/>
    </source>
</evidence>
<feature type="region of interest" description="Disordered" evidence="1">
    <location>
        <begin position="1"/>
        <end position="20"/>
    </location>
</feature>
<protein>
    <recommendedName>
        <fullName evidence="4">Phage major capsid protein</fullName>
    </recommendedName>
</protein>
<accession>A0A5S4WVW7</accession>
<proteinExistence type="predicted"/>
<keyword evidence="3" id="KW-1185">Reference proteome</keyword>
<feature type="compositionally biased region" description="Basic residues" evidence="1">
    <location>
        <begin position="45"/>
        <end position="58"/>
    </location>
</feature>
<evidence type="ECO:0000313" key="3">
    <source>
        <dbReference type="Proteomes" id="UP000324853"/>
    </source>
</evidence>
<sequence length="463" mass="49058">MITSAATSGMRPTSDSISSVTASRLMIGSASRHPSLSRCPGFRGKSMRRASNRSRRRPLLSDSRPSSTSRIGLRRELTKKTVTLLHRPTGSRAILPAMSPDLEPIPLRPDRDATRRAGLAIFTRAATAHVLAAERRDSPKQNPIEVAARMWPKDTKVGLVVKAAVDPTSTSDAPALTQTLTEYVIAALAAVSAGSILLDKTLQLKFNRYETISVPSFIADAGLVGFVRERAPIPVRMLLASSLKLEPNKFATLTILSNEVCNASAGNAQKMVGDALVQSVGLALDVALFDSNPAIADERPAGLRNGVAASTASAASDPTAAMIADIKTLTRVVAAVSRTEPIVLLAEPARARTMPLDAIGLALNSSFVILPTNGIAADDLIAVAPPAIVSATGTTPQISESTESLIHMDDMPTNISTDGTPPLVAATSQSLFQTDMLGLRVRWPVTWAKRDPRAVAWLTTTAW</sequence>
<reference evidence="2 3" key="1">
    <citation type="submission" date="2019-08" db="EMBL/GenBank/DDBJ databases">
        <title>Bradyrhizobium hipponensis sp. nov., a rhizobium isolated from a Lupinus angustifolius root nodule in Tunisia.</title>
        <authorList>
            <person name="Off K."/>
            <person name="Rejili M."/>
            <person name="Mars M."/>
            <person name="Brachmann A."/>
            <person name="Marin M."/>
        </authorList>
    </citation>
    <scope>NUCLEOTIDE SEQUENCE [LARGE SCALE GENOMIC DNA]</scope>
    <source>
        <strain evidence="2 3">CTAW11</strain>
    </source>
</reference>
<feature type="region of interest" description="Disordered" evidence="1">
    <location>
        <begin position="28"/>
        <end position="72"/>
    </location>
</feature>
<dbReference type="AlphaFoldDB" id="A0A5S4WVW7"/>
<comment type="caution">
    <text evidence="2">The sequence shown here is derived from an EMBL/GenBank/DDBJ whole genome shotgun (WGS) entry which is preliminary data.</text>
</comment>
<evidence type="ECO:0008006" key="4">
    <source>
        <dbReference type="Google" id="ProtNLM"/>
    </source>
</evidence>
<dbReference type="SUPFAM" id="SSF56563">
    <property type="entry name" value="Major capsid protein gp5"/>
    <property type="match status" value="1"/>
</dbReference>
<evidence type="ECO:0000256" key="1">
    <source>
        <dbReference type="SAM" id="MobiDB-lite"/>
    </source>
</evidence>
<feature type="compositionally biased region" description="Low complexity" evidence="1">
    <location>
        <begin position="60"/>
        <end position="70"/>
    </location>
</feature>
<gene>
    <name evidence="2" type="ORF">FXB38_09170</name>
</gene>
<dbReference type="Proteomes" id="UP000324853">
    <property type="component" value="Unassembled WGS sequence"/>
</dbReference>
<name>A0A5S4WVW7_9BRAD</name>